<dbReference type="OrthoDB" id="9815641at2"/>
<comment type="subcellular location">
    <subcellularLocation>
        <location evidence="1 10">Cytoplasm</location>
    </subcellularLocation>
</comment>
<evidence type="ECO:0000259" key="11">
    <source>
        <dbReference type="Pfam" id="PF04452"/>
    </source>
</evidence>
<dbReference type="CDD" id="cd18084">
    <property type="entry name" value="RsmE-like"/>
    <property type="match status" value="1"/>
</dbReference>
<dbReference type="SUPFAM" id="SSF88697">
    <property type="entry name" value="PUA domain-like"/>
    <property type="match status" value="1"/>
</dbReference>
<evidence type="ECO:0000256" key="3">
    <source>
        <dbReference type="ARBA" id="ARBA00022490"/>
    </source>
</evidence>
<reference evidence="13 14" key="1">
    <citation type="submission" date="2017-06" db="EMBL/GenBank/DDBJ databases">
        <title>Raineya orbicola gen. nov., sp. nov. a slightly thermophilic bacterium of the phylum Bacteroidetes and the description of Raineyaceae fam. nov.</title>
        <authorList>
            <person name="Albuquerque L."/>
            <person name="Polonia A.R.M."/>
            <person name="Barroso C."/>
            <person name="Froufe H.J.C."/>
            <person name="Lage O."/>
            <person name="Lobo-Da-Cunha A."/>
            <person name="Egas C."/>
            <person name="Da Costa M.S."/>
        </authorList>
    </citation>
    <scope>NUCLEOTIDE SEQUENCE [LARGE SCALE GENOMIC DNA]</scope>
    <source>
        <strain evidence="13 14">SPSPC-11</strain>
    </source>
</reference>
<keyword evidence="14" id="KW-1185">Reference proteome</keyword>
<comment type="similarity">
    <text evidence="2 10">Belongs to the RNA methyltransferase RsmE family.</text>
</comment>
<feature type="domain" description="Ribosomal RNA small subunit methyltransferase E methyltransferase" evidence="11">
    <location>
        <begin position="71"/>
        <end position="227"/>
    </location>
</feature>
<dbReference type="EC" id="2.1.1.193" evidence="10"/>
<keyword evidence="7 10" id="KW-0949">S-adenosyl-L-methionine</keyword>
<evidence type="ECO:0000256" key="6">
    <source>
        <dbReference type="ARBA" id="ARBA00022679"/>
    </source>
</evidence>
<comment type="catalytic activity">
    <reaction evidence="9 10">
        <text>uridine(1498) in 16S rRNA + S-adenosyl-L-methionine = N(3)-methyluridine(1498) in 16S rRNA + S-adenosyl-L-homocysteine + H(+)</text>
        <dbReference type="Rhea" id="RHEA:42920"/>
        <dbReference type="Rhea" id="RHEA-COMP:10283"/>
        <dbReference type="Rhea" id="RHEA-COMP:10284"/>
        <dbReference type="ChEBI" id="CHEBI:15378"/>
        <dbReference type="ChEBI" id="CHEBI:57856"/>
        <dbReference type="ChEBI" id="CHEBI:59789"/>
        <dbReference type="ChEBI" id="CHEBI:65315"/>
        <dbReference type="ChEBI" id="CHEBI:74502"/>
        <dbReference type="EC" id="2.1.1.193"/>
    </reaction>
</comment>
<keyword evidence="4 10" id="KW-0698">rRNA processing</keyword>
<dbReference type="InterPro" id="IPR015947">
    <property type="entry name" value="PUA-like_sf"/>
</dbReference>
<evidence type="ECO:0000256" key="2">
    <source>
        <dbReference type="ARBA" id="ARBA00005528"/>
    </source>
</evidence>
<name>A0A2N3IF43_9BACT</name>
<gene>
    <name evidence="13" type="ORF">Rain11_1463</name>
</gene>
<dbReference type="Pfam" id="PF20260">
    <property type="entry name" value="PUA_4"/>
    <property type="match status" value="1"/>
</dbReference>
<dbReference type="GO" id="GO:0070475">
    <property type="term" value="P:rRNA base methylation"/>
    <property type="evidence" value="ECO:0007669"/>
    <property type="project" value="TreeGrafter"/>
</dbReference>
<evidence type="ECO:0000256" key="4">
    <source>
        <dbReference type="ARBA" id="ARBA00022552"/>
    </source>
</evidence>
<dbReference type="GO" id="GO:0070042">
    <property type="term" value="F:rRNA (uridine-N3-)-methyltransferase activity"/>
    <property type="evidence" value="ECO:0007669"/>
    <property type="project" value="TreeGrafter"/>
</dbReference>
<dbReference type="InterPro" id="IPR006700">
    <property type="entry name" value="RsmE"/>
</dbReference>
<keyword evidence="5 10" id="KW-0489">Methyltransferase</keyword>
<dbReference type="Gene3D" id="3.40.1280.10">
    <property type="match status" value="1"/>
</dbReference>
<evidence type="ECO:0000259" key="12">
    <source>
        <dbReference type="Pfam" id="PF20260"/>
    </source>
</evidence>
<evidence type="ECO:0000313" key="13">
    <source>
        <dbReference type="EMBL" id="PKQ68930.1"/>
    </source>
</evidence>
<evidence type="ECO:0000313" key="14">
    <source>
        <dbReference type="Proteomes" id="UP000233387"/>
    </source>
</evidence>
<evidence type="ECO:0000256" key="1">
    <source>
        <dbReference type="ARBA" id="ARBA00004496"/>
    </source>
</evidence>
<proteinExistence type="inferred from homology"/>
<dbReference type="PANTHER" id="PTHR30027:SF3">
    <property type="entry name" value="16S RRNA (URACIL(1498)-N(3))-METHYLTRANSFERASE"/>
    <property type="match status" value="1"/>
</dbReference>
<evidence type="ECO:0000256" key="5">
    <source>
        <dbReference type="ARBA" id="ARBA00022603"/>
    </source>
</evidence>
<keyword evidence="6 10" id="KW-0808">Transferase</keyword>
<comment type="function">
    <text evidence="8 10">Specifically methylates the N3 position of the uracil ring of uridine 1498 (m3U1498) in 16S rRNA. Acts on the fully assembled 30S ribosomal subunit.</text>
</comment>
<organism evidence="13 14">
    <name type="scientific">Raineya orbicola</name>
    <dbReference type="NCBI Taxonomy" id="2016530"/>
    <lineage>
        <taxon>Bacteria</taxon>
        <taxon>Pseudomonadati</taxon>
        <taxon>Bacteroidota</taxon>
        <taxon>Cytophagia</taxon>
        <taxon>Cytophagales</taxon>
        <taxon>Raineyaceae</taxon>
        <taxon>Raineya</taxon>
    </lineage>
</organism>
<evidence type="ECO:0000256" key="9">
    <source>
        <dbReference type="ARBA" id="ARBA00047944"/>
    </source>
</evidence>
<dbReference type="Gene3D" id="2.40.240.20">
    <property type="entry name" value="Hypothetical PUA domain-like, domain 1"/>
    <property type="match status" value="1"/>
</dbReference>
<feature type="domain" description="Ribosomal RNA small subunit methyltransferase E PUA-like" evidence="12">
    <location>
        <begin position="16"/>
        <end position="63"/>
    </location>
</feature>
<keyword evidence="3 10" id="KW-0963">Cytoplasm</keyword>
<dbReference type="InterPro" id="IPR046887">
    <property type="entry name" value="RsmE_PUA-like"/>
</dbReference>
<dbReference type="NCBIfam" id="TIGR00046">
    <property type="entry name" value="RsmE family RNA methyltransferase"/>
    <property type="match status" value="1"/>
</dbReference>
<accession>A0A2N3IF43</accession>
<dbReference type="AlphaFoldDB" id="A0A2N3IF43"/>
<dbReference type="SUPFAM" id="SSF75217">
    <property type="entry name" value="alpha/beta knot"/>
    <property type="match status" value="1"/>
</dbReference>
<dbReference type="Proteomes" id="UP000233387">
    <property type="component" value="Unassembled WGS sequence"/>
</dbReference>
<dbReference type="NCBIfam" id="NF008702">
    <property type="entry name" value="PRK11713.6-1"/>
    <property type="match status" value="1"/>
</dbReference>
<dbReference type="Pfam" id="PF04452">
    <property type="entry name" value="Methyltrans_RNA"/>
    <property type="match status" value="1"/>
</dbReference>
<dbReference type="RefSeq" id="WP_101358778.1">
    <property type="nucleotide sequence ID" value="NZ_NKXO01000021.1"/>
</dbReference>
<protein>
    <recommendedName>
        <fullName evidence="10">Ribosomal RNA small subunit methyltransferase E</fullName>
        <ecNumber evidence="10">2.1.1.193</ecNumber>
    </recommendedName>
</protein>
<dbReference type="InterPro" id="IPR046886">
    <property type="entry name" value="RsmE_MTase_dom"/>
</dbReference>
<sequence length="233" mass="26584">MQLFYCPNFQLPQTILPEEEAIHCLQVLRKNVGEVISITDGKGHFAQAKILANKPKNCLLEILEIQRQEAKPYYLHIAIAPTKNIERMEWFVEKATEIGIDEISFLQCDRSERKEIRLERLQKVALQAIKQSKQAYLPLLNPMQKFSQFLAKDFEGYSQKWIAYVGSNTLLTQTLRSKGKYLLLIGAEGDFSEKEINLAKEKGFEEISLGKTVLRTETAGIVACTIVACQNFI</sequence>
<dbReference type="GO" id="GO:0005737">
    <property type="term" value="C:cytoplasm"/>
    <property type="evidence" value="ECO:0007669"/>
    <property type="project" value="UniProtKB-SubCell"/>
</dbReference>
<comment type="caution">
    <text evidence="13">The sequence shown here is derived from an EMBL/GenBank/DDBJ whole genome shotgun (WGS) entry which is preliminary data.</text>
</comment>
<dbReference type="PANTHER" id="PTHR30027">
    <property type="entry name" value="RIBOSOMAL RNA SMALL SUBUNIT METHYLTRANSFERASE E"/>
    <property type="match status" value="1"/>
</dbReference>
<evidence type="ECO:0000256" key="8">
    <source>
        <dbReference type="ARBA" id="ARBA00025699"/>
    </source>
</evidence>
<dbReference type="InterPro" id="IPR029026">
    <property type="entry name" value="tRNA_m1G_MTases_N"/>
</dbReference>
<dbReference type="EMBL" id="NKXO01000021">
    <property type="protein sequence ID" value="PKQ68930.1"/>
    <property type="molecule type" value="Genomic_DNA"/>
</dbReference>
<evidence type="ECO:0000256" key="7">
    <source>
        <dbReference type="ARBA" id="ARBA00022691"/>
    </source>
</evidence>
<dbReference type="PIRSF" id="PIRSF015601">
    <property type="entry name" value="MTase_slr0722"/>
    <property type="match status" value="1"/>
</dbReference>
<dbReference type="InterPro" id="IPR029028">
    <property type="entry name" value="Alpha/beta_knot_MTases"/>
</dbReference>
<evidence type="ECO:0000256" key="10">
    <source>
        <dbReference type="PIRNR" id="PIRNR015601"/>
    </source>
</evidence>